<dbReference type="Proteomes" id="UP000297245">
    <property type="component" value="Unassembled WGS sequence"/>
</dbReference>
<dbReference type="EMBL" id="ML179133">
    <property type="protein sequence ID" value="THU98642.1"/>
    <property type="molecule type" value="Genomic_DNA"/>
</dbReference>
<evidence type="ECO:0000313" key="3">
    <source>
        <dbReference type="Proteomes" id="UP000297245"/>
    </source>
</evidence>
<dbReference type="InterPro" id="IPR000073">
    <property type="entry name" value="AB_hydrolase_1"/>
</dbReference>
<keyword evidence="3" id="KW-1185">Reference proteome</keyword>
<name>A0A4S8M8G5_DENBC</name>
<sequence length="544" mass="58583">MPTSRLVPGRYPAPGVSPIADKIRERRGARGLTPLDGTLLHVPAVAEGWNTLLGAVRTKGQMPGDVRELMILRVAARNSAAFEWIHHEHVGRDCGLNTSQLYLIRDTSSLPSSTDTTLTPLQSSALAFADQSTSKIHVDPSTTSSLLSALKTLASNDTSKAQDLLVECAAIVSSYNMVSRFLVSLDIAAMSDNPVPWPSQLQTHRVPIPSTSGHFLHVETHITDPAAPWIVLSNSLLTNTSLWSWVLPHILSPQPDGPAFNGIPKFLGKYNTFNVLLHDQRGHGKSSYPSSQSVDAPLPCTIPLLASDIALILSHLSIPSVHAVIGVSQGGATALAFGAMFPHLLRGKEGGGGIGGVVSCDTGPKTPAGNKEAWEERMTLAKSVQDEKQGMGKLAKVTSPRWFGKGSRCSLETETETELGLRRTRTEVIDEMIVNTPREGFCVGAKALSDYDLISGQDMSDLDSGKGLLDSDVPVLLVAGELDGAGKVAQGMMGLKKNWDERRKERGVKEVEMRVVERAGHLPMVDETEEWWKVVGSWLVGLGR</sequence>
<feature type="domain" description="AB hydrolase-1" evidence="1">
    <location>
        <begin position="272"/>
        <end position="526"/>
    </location>
</feature>
<evidence type="ECO:0000259" key="1">
    <source>
        <dbReference type="Pfam" id="PF00561"/>
    </source>
</evidence>
<dbReference type="Gene3D" id="1.20.1290.10">
    <property type="entry name" value="AhpD-like"/>
    <property type="match status" value="1"/>
</dbReference>
<keyword evidence="2" id="KW-0378">Hydrolase</keyword>
<dbReference type="InterPro" id="IPR029058">
    <property type="entry name" value="AB_hydrolase_fold"/>
</dbReference>
<dbReference type="Gene3D" id="3.40.50.1820">
    <property type="entry name" value="alpha/beta hydrolase"/>
    <property type="match status" value="1"/>
</dbReference>
<dbReference type="InterPro" id="IPR029032">
    <property type="entry name" value="AhpD-like"/>
</dbReference>
<dbReference type="AlphaFoldDB" id="A0A4S8M8G5"/>
<protein>
    <submittedName>
        <fullName evidence="2">Alpha/beta-hydrolase</fullName>
    </submittedName>
</protein>
<dbReference type="PANTHER" id="PTHR34846">
    <property type="entry name" value="4-CARBOXYMUCONOLACTONE DECARBOXYLASE FAMILY PROTEIN (AFU_ORTHOLOGUE AFUA_6G11590)"/>
    <property type="match status" value="1"/>
</dbReference>
<organism evidence="2 3">
    <name type="scientific">Dendrothele bispora (strain CBS 962.96)</name>
    <dbReference type="NCBI Taxonomy" id="1314807"/>
    <lineage>
        <taxon>Eukaryota</taxon>
        <taxon>Fungi</taxon>
        <taxon>Dikarya</taxon>
        <taxon>Basidiomycota</taxon>
        <taxon>Agaricomycotina</taxon>
        <taxon>Agaricomycetes</taxon>
        <taxon>Agaricomycetidae</taxon>
        <taxon>Agaricales</taxon>
        <taxon>Agaricales incertae sedis</taxon>
        <taxon>Dendrothele</taxon>
    </lineage>
</organism>
<evidence type="ECO:0000313" key="2">
    <source>
        <dbReference type="EMBL" id="THU98642.1"/>
    </source>
</evidence>
<reference evidence="2 3" key="1">
    <citation type="journal article" date="2019" name="Nat. Ecol. Evol.">
        <title>Megaphylogeny resolves global patterns of mushroom evolution.</title>
        <authorList>
            <person name="Varga T."/>
            <person name="Krizsan K."/>
            <person name="Foldi C."/>
            <person name="Dima B."/>
            <person name="Sanchez-Garcia M."/>
            <person name="Sanchez-Ramirez S."/>
            <person name="Szollosi G.J."/>
            <person name="Szarkandi J.G."/>
            <person name="Papp V."/>
            <person name="Albert L."/>
            <person name="Andreopoulos W."/>
            <person name="Angelini C."/>
            <person name="Antonin V."/>
            <person name="Barry K.W."/>
            <person name="Bougher N.L."/>
            <person name="Buchanan P."/>
            <person name="Buyck B."/>
            <person name="Bense V."/>
            <person name="Catcheside P."/>
            <person name="Chovatia M."/>
            <person name="Cooper J."/>
            <person name="Damon W."/>
            <person name="Desjardin D."/>
            <person name="Finy P."/>
            <person name="Geml J."/>
            <person name="Haridas S."/>
            <person name="Hughes K."/>
            <person name="Justo A."/>
            <person name="Karasinski D."/>
            <person name="Kautmanova I."/>
            <person name="Kiss B."/>
            <person name="Kocsube S."/>
            <person name="Kotiranta H."/>
            <person name="LaButti K.M."/>
            <person name="Lechner B.E."/>
            <person name="Liimatainen K."/>
            <person name="Lipzen A."/>
            <person name="Lukacs Z."/>
            <person name="Mihaltcheva S."/>
            <person name="Morgado L.N."/>
            <person name="Niskanen T."/>
            <person name="Noordeloos M.E."/>
            <person name="Ohm R.A."/>
            <person name="Ortiz-Santana B."/>
            <person name="Ovrebo C."/>
            <person name="Racz N."/>
            <person name="Riley R."/>
            <person name="Savchenko A."/>
            <person name="Shiryaev A."/>
            <person name="Soop K."/>
            <person name="Spirin V."/>
            <person name="Szebenyi C."/>
            <person name="Tomsovsky M."/>
            <person name="Tulloss R.E."/>
            <person name="Uehling J."/>
            <person name="Grigoriev I.V."/>
            <person name="Vagvolgyi C."/>
            <person name="Papp T."/>
            <person name="Martin F.M."/>
            <person name="Miettinen O."/>
            <person name="Hibbett D.S."/>
            <person name="Nagy L.G."/>
        </authorList>
    </citation>
    <scope>NUCLEOTIDE SEQUENCE [LARGE SCALE GENOMIC DNA]</scope>
    <source>
        <strain evidence="2 3">CBS 962.96</strain>
    </source>
</reference>
<accession>A0A4S8M8G5</accession>
<proteinExistence type="predicted"/>
<dbReference type="Pfam" id="PF00561">
    <property type="entry name" value="Abhydrolase_1"/>
    <property type="match status" value="1"/>
</dbReference>
<dbReference type="PANTHER" id="PTHR34846:SF11">
    <property type="entry name" value="4-CARBOXYMUCONOLACTONE DECARBOXYLASE FAMILY PROTEIN (AFU_ORTHOLOGUE AFUA_6G11590)"/>
    <property type="match status" value="1"/>
</dbReference>
<dbReference type="SUPFAM" id="SSF69118">
    <property type="entry name" value="AhpD-like"/>
    <property type="match status" value="1"/>
</dbReference>
<dbReference type="OrthoDB" id="9998495at2759"/>
<dbReference type="GO" id="GO:0016787">
    <property type="term" value="F:hydrolase activity"/>
    <property type="evidence" value="ECO:0007669"/>
    <property type="project" value="UniProtKB-KW"/>
</dbReference>
<gene>
    <name evidence="2" type="ORF">K435DRAFT_660533</name>
</gene>
<dbReference type="SUPFAM" id="SSF53474">
    <property type="entry name" value="alpha/beta-Hydrolases"/>
    <property type="match status" value="1"/>
</dbReference>